<feature type="region of interest" description="Disordered" evidence="1">
    <location>
        <begin position="1"/>
        <end position="63"/>
    </location>
</feature>
<evidence type="ECO:0000259" key="2">
    <source>
        <dbReference type="Pfam" id="PF12231"/>
    </source>
</evidence>
<proteinExistence type="predicted"/>
<evidence type="ECO:0000313" key="4">
    <source>
        <dbReference type="Proteomes" id="UP001219525"/>
    </source>
</evidence>
<feature type="compositionally biased region" description="Low complexity" evidence="1">
    <location>
        <begin position="1172"/>
        <end position="1194"/>
    </location>
</feature>
<comment type="caution">
    <text evidence="3">The sequence shown here is derived from an EMBL/GenBank/DDBJ whole genome shotgun (WGS) entry which is preliminary data.</text>
</comment>
<organism evidence="3 4">
    <name type="scientific">Mycena pura</name>
    <dbReference type="NCBI Taxonomy" id="153505"/>
    <lineage>
        <taxon>Eukaryota</taxon>
        <taxon>Fungi</taxon>
        <taxon>Dikarya</taxon>
        <taxon>Basidiomycota</taxon>
        <taxon>Agaricomycotina</taxon>
        <taxon>Agaricomycetes</taxon>
        <taxon>Agaricomycetidae</taxon>
        <taxon>Agaricales</taxon>
        <taxon>Marasmiineae</taxon>
        <taxon>Mycenaceae</taxon>
        <taxon>Mycena</taxon>
    </lineage>
</organism>
<sequence length="1308" mass="144168">MTPDTVQKENCPAKQPYVTETQETKLQSRQAKVASAPLKPIFENNPGPSPIPPSPAYMPPAAGPSSELPNEFLASPAYFMSPVTTVLESAGQGANDISVHDLIEAYNMISNRIRSQIRVILADEAPRPALVPLQECSRQLGEALRRDLKRVREEPFFDARRTSSIEGSFQRSISMNEEETRVSRDLALLAHQVLRLISEIFAFSPLYSIFSTNDLRSILNELLALGLAPFIPDPTSRRTWTLVVWVLSVQDLPSAVLLPAIRQIVSVLKRAMEGRIGKDQAKLDSFKASSQLLKQYPSLFISPLLDIFPCLLQHLVADSSIIRVQAVNALGRFALAKTSTLLTANSCHAAFRDALSAFITPQLKSGQPARLRNFVTAALLSANPAHPAHSPFWVVQLLASCVVLLDYSFFSNPRALKLTLQSLEQLAGHKQKLVSALHPYLWKCLIWVFTRLPAQNEGDDIRDSVFMILKQDLRGDIGLALVISLLGTIPGDHTRDTSDSVSKVLKVVGDMVASNKLLLQAEGIALLTKLLYGPTLPTMLASAQHLDLLVPQLFDGSLVQSKPDNVISTIRSLGRLDINQVRQLSDAEILHHWDALADLWGRATKASLSPEFDTIKLDPPHLSMTEYRQNLLHGWQSLLLSPSDLTQGYAHLTTPAPFSGKITALLCSFNVPAESADAQVRQLRLISSMWHTMTNVFQPDKLAAPAETILGAVLKQRYELTNESVRCMWAELCHELMSLGLASSVDVVRAQGGAQTPTDVQRHLWISAAKSCGKSRNPASWMDLAYLLSIPLGVWSMTPEEGEIWEKLLRTALASDKTVRPTMVVEHVLENVKEGRRCSESPEEFLTLLSYFDFDGRTVLPEGVFSIVANAVDILYPHKVSVPTSLQLIRRLRDIIQSAPLVLALPLLLALQNSVCKWLEDDQNVLVGDVRKEVIQCLFLAPLSAIQDLEPSGETLVSISPFLATVADPDAFERFWRVTYHNRDEFYEFYPENLKTSLRAFADIFGGSLAGALARENHSQMESSCALDSQPSRAVPSSSLDYYADVSRYPLDADAIGMDHTSLMANENTVSTVQGPPPPSILQAVPRDQLKPIPSAALEQLQEYSSRLDESNVLDLSSRESLPVSFHSAGIIHGDTPRYSSQQNSRALSERPSLKRGIAVDDAPILKRRKTSPSSASFNNAIASSSRRAGGSISEPASRREPVVLSGHAVSEASVSLKRKGKRRLILDYVDVPPFEGSRKRREVNSLPTPSPSLRQHPAHQPKTPPGDEEDYASWEAGLSISDLEHVQHMSGDVIETCTPPITKARRR</sequence>
<evidence type="ECO:0000313" key="3">
    <source>
        <dbReference type="EMBL" id="KAJ7195440.1"/>
    </source>
</evidence>
<feature type="region of interest" description="Disordered" evidence="1">
    <location>
        <begin position="1132"/>
        <end position="1203"/>
    </location>
</feature>
<dbReference type="Pfam" id="PF12231">
    <property type="entry name" value="Rif1_N"/>
    <property type="match status" value="1"/>
</dbReference>
<feature type="compositionally biased region" description="Polar residues" evidence="1">
    <location>
        <begin position="1138"/>
        <end position="1147"/>
    </location>
</feature>
<gene>
    <name evidence="3" type="ORF">GGX14DRAFT_474749</name>
</gene>
<accession>A0AAD6UUW3</accession>
<dbReference type="InterPro" id="IPR022031">
    <property type="entry name" value="Rif1_N"/>
</dbReference>
<keyword evidence="4" id="KW-1185">Reference proteome</keyword>
<feature type="compositionally biased region" description="Pro residues" evidence="1">
    <location>
        <begin position="47"/>
        <end position="62"/>
    </location>
</feature>
<feature type="domain" description="Telomere-associated protein Rif1 N-terminal" evidence="2">
    <location>
        <begin position="169"/>
        <end position="331"/>
    </location>
</feature>
<dbReference type="Proteomes" id="UP001219525">
    <property type="component" value="Unassembled WGS sequence"/>
</dbReference>
<reference evidence="3" key="1">
    <citation type="submission" date="2023-03" db="EMBL/GenBank/DDBJ databases">
        <title>Massive genome expansion in bonnet fungi (Mycena s.s.) driven by repeated elements and novel gene families across ecological guilds.</title>
        <authorList>
            <consortium name="Lawrence Berkeley National Laboratory"/>
            <person name="Harder C.B."/>
            <person name="Miyauchi S."/>
            <person name="Viragh M."/>
            <person name="Kuo A."/>
            <person name="Thoen E."/>
            <person name="Andreopoulos B."/>
            <person name="Lu D."/>
            <person name="Skrede I."/>
            <person name="Drula E."/>
            <person name="Henrissat B."/>
            <person name="Morin E."/>
            <person name="Kohler A."/>
            <person name="Barry K."/>
            <person name="LaButti K."/>
            <person name="Morin E."/>
            <person name="Salamov A."/>
            <person name="Lipzen A."/>
            <person name="Mereny Z."/>
            <person name="Hegedus B."/>
            <person name="Baldrian P."/>
            <person name="Stursova M."/>
            <person name="Weitz H."/>
            <person name="Taylor A."/>
            <person name="Grigoriev I.V."/>
            <person name="Nagy L.G."/>
            <person name="Martin F."/>
            <person name="Kauserud H."/>
        </authorList>
    </citation>
    <scope>NUCLEOTIDE SEQUENCE</scope>
    <source>
        <strain evidence="3">9144</strain>
    </source>
</reference>
<dbReference type="EMBL" id="JARJCW010000090">
    <property type="protein sequence ID" value="KAJ7195440.1"/>
    <property type="molecule type" value="Genomic_DNA"/>
</dbReference>
<name>A0AAD6UUW3_9AGAR</name>
<protein>
    <recommendedName>
        <fullName evidence="2">Telomere-associated protein Rif1 N-terminal domain-containing protein</fullName>
    </recommendedName>
</protein>
<dbReference type="SUPFAM" id="SSF48371">
    <property type="entry name" value="ARM repeat"/>
    <property type="match status" value="1"/>
</dbReference>
<evidence type="ECO:0000256" key="1">
    <source>
        <dbReference type="SAM" id="MobiDB-lite"/>
    </source>
</evidence>
<dbReference type="InterPro" id="IPR016024">
    <property type="entry name" value="ARM-type_fold"/>
</dbReference>
<feature type="compositionally biased region" description="Polar residues" evidence="1">
    <location>
        <begin position="18"/>
        <end position="30"/>
    </location>
</feature>
<feature type="region of interest" description="Disordered" evidence="1">
    <location>
        <begin position="1239"/>
        <end position="1278"/>
    </location>
</feature>